<dbReference type="Proteomes" id="UP000280307">
    <property type="component" value="Unassembled WGS sequence"/>
</dbReference>
<reference evidence="1 2" key="1">
    <citation type="submission" date="2018-12" db="EMBL/GenBank/DDBJ databases">
        <title>Genome Sequence of Candidatus Viridilinea halotolerans isolated from saline sulfide-rich spring.</title>
        <authorList>
            <person name="Grouzdev D.S."/>
            <person name="Burganskaya E.I."/>
            <person name="Krutkina M.S."/>
            <person name="Sukhacheva M.V."/>
            <person name="Gorlenko V.M."/>
        </authorList>
    </citation>
    <scope>NUCLEOTIDE SEQUENCE [LARGE SCALE GENOMIC DNA]</scope>
    <source>
        <strain evidence="1">Chok-6</strain>
    </source>
</reference>
<evidence type="ECO:0000313" key="2">
    <source>
        <dbReference type="Proteomes" id="UP000280307"/>
    </source>
</evidence>
<dbReference type="EMBL" id="RSAS01000407">
    <property type="protein sequence ID" value="RRR72171.1"/>
    <property type="molecule type" value="Genomic_DNA"/>
</dbReference>
<protein>
    <submittedName>
        <fullName evidence="1">Uncharacterized protein</fullName>
    </submittedName>
</protein>
<evidence type="ECO:0000313" key="1">
    <source>
        <dbReference type="EMBL" id="RRR72171.1"/>
    </source>
</evidence>
<organism evidence="1 2">
    <name type="scientific">Candidatus Viridilinea halotolerans</name>
    <dbReference type="NCBI Taxonomy" id="2491704"/>
    <lineage>
        <taxon>Bacteria</taxon>
        <taxon>Bacillati</taxon>
        <taxon>Chloroflexota</taxon>
        <taxon>Chloroflexia</taxon>
        <taxon>Chloroflexales</taxon>
        <taxon>Chloroflexineae</taxon>
        <taxon>Oscillochloridaceae</taxon>
        <taxon>Candidatus Viridilinea</taxon>
    </lineage>
</organism>
<name>A0A426U058_9CHLR</name>
<accession>A0A426U058</accession>
<dbReference type="AlphaFoldDB" id="A0A426U058"/>
<sequence>MEADVQLVLGRWKFRFRVVVEREASLLDRLRAGAEELFAQGHATVSVPDLVAHTGINRCKVQDCFCELTRMPDVEFAVIEQTYYVNGQQQTLGNSVLRRKNDQIGCIEQYGEP</sequence>
<proteinExistence type="predicted"/>
<gene>
    <name evidence="1" type="ORF">EI684_10465</name>
</gene>
<comment type="caution">
    <text evidence="1">The sequence shown here is derived from an EMBL/GenBank/DDBJ whole genome shotgun (WGS) entry which is preliminary data.</text>
</comment>